<dbReference type="GeneID" id="112690207"/>
<name>A0A8B8G9Q4_9HEMI</name>
<feature type="domain" description="BESS" evidence="4">
    <location>
        <begin position="180"/>
        <end position="219"/>
    </location>
</feature>
<feature type="compositionally biased region" description="Acidic residues" evidence="2">
    <location>
        <begin position="127"/>
        <end position="140"/>
    </location>
</feature>
<accession>A0A8B8G9Q4</accession>
<feature type="region of interest" description="Disordered" evidence="2">
    <location>
        <begin position="116"/>
        <end position="155"/>
    </location>
</feature>
<feature type="region of interest" description="Disordered" evidence="2">
    <location>
        <begin position="273"/>
        <end position="300"/>
    </location>
</feature>
<keyword evidence="1" id="KW-0539">Nucleus</keyword>
<gene>
    <name evidence="6" type="primary">LOC112690207</name>
</gene>
<proteinExistence type="predicted"/>
<dbReference type="GO" id="GO:0006357">
    <property type="term" value="P:regulation of transcription by RNA polymerase II"/>
    <property type="evidence" value="ECO:0007669"/>
    <property type="project" value="TreeGrafter"/>
</dbReference>
<evidence type="ECO:0000256" key="1">
    <source>
        <dbReference type="PROSITE-ProRule" id="PRU00371"/>
    </source>
</evidence>
<dbReference type="OrthoDB" id="6600052at2759"/>
<organism evidence="5 6">
    <name type="scientific">Sipha flava</name>
    <name type="common">yellow sugarcane aphid</name>
    <dbReference type="NCBI Taxonomy" id="143950"/>
    <lineage>
        <taxon>Eukaryota</taxon>
        <taxon>Metazoa</taxon>
        <taxon>Ecdysozoa</taxon>
        <taxon>Arthropoda</taxon>
        <taxon>Hexapoda</taxon>
        <taxon>Insecta</taxon>
        <taxon>Pterygota</taxon>
        <taxon>Neoptera</taxon>
        <taxon>Paraneoptera</taxon>
        <taxon>Hemiptera</taxon>
        <taxon>Sternorrhyncha</taxon>
        <taxon>Aphidomorpha</taxon>
        <taxon>Aphidoidea</taxon>
        <taxon>Aphididae</taxon>
        <taxon>Sipha</taxon>
    </lineage>
</organism>
<reference evidence="6" key="1">
    <citation type="submission" date="2025-08" db="UniProtKB">
        <authorList>
            <consortium name="RefSeq"/>
        </authorList>
    </citation>
    <scope>IDENTIFICATION</scope>
    <source>
        <tissue evidence="6">Whole body</tissue>
    </source>
</reference>
<keyword evidence="5" id="KW-1185">Reference proteome</keyword>
<dbReference type="SMART" id="SM00595">
    <property type="entry name" value="MADF"/>
    <property type="match status" value="1"/>
</dbReference>
<dbReference type="PANTHER" id="PTHR12243:SF67">
    <property type="entry name" value="COREPRESSOR OF PANGOLIN, ISOFORM A-RELATED"/>
    <property type="match status" value="1"/>
</dbReference>
<dbReference type="GO" id="GO:0005667">
    <property type="term" value="C:transcription regulator complex"/>
    <property type="evidence" value="ECO:0007669"/>
    <property type="project" value="TreeGrafter"/>
</dbReference>
<dbReference type="Pfam" id="PF10545">
    <property type="entry name" value="MADF_DNA_bdg"/>
    <property type="match status" value="1"/>
</dbReference>
<feature type="domain" description="MADF" evidence="3">
    <location>
        <begin position="17"/>
        <end position="116"/>
    </location>
</feature>
<evidence type="ECO:0000313" key="5">
    <source>
        <dbReference type="Proteomes" id="UP000694846"/>
    </source>
</evidence>
<protein>
    <submittedName>
        <fullName evidence="6">Uncharacterized protein LOC112690207</fullName>
    </submittedName>
</protein>
<dbReference type="InterPro" id="IPR039353">
    <property type="entry name" value="TF_Adf1"/>
</dbReference>
<evidence type="ECO:0000313" key="6">
    <source>
        <dbReference type="RefSeq" id="XP_025419949.1"/>
    </source>
</evidence>
<dbReference type="RefSeq" id="XP_025419949.1">
    <property type="nucleotide sequence ID" value="XM_025564164.1"/>
</dbReference>
<dbReference type="Proteomes" id="UP000694846">
    <property type="component" value="Unplaced"/>
</dbReference>
<dbReference type="GO" id="GO:0003677">
    <property type="term" value="F:DNA binding"/>
    <property type="evidence" value="ECO:0007669"/>
    <property type="project" value="InterPro"/>
</dbReference>
<dbReference type="InterPro" id="IPR004210">
    <property type="entry name" value="BESS_motif"/>
</dbReference>
<dbReference type="AlphaFoldDB" id="A0A8B8G9Q4"/>
<evidence type="ECO:0000259" key="3">
    <source>
        <dbReference type="PROSITE" id="PS51029"/>
    </source>
</evidence>
<comment type="subcellular location">
    <subcellularLocation>
        <location evidence="1">Nucleus</location>
    </subcellularLocation>
</comment>
<dbReference type="PROSITE" id="PS51031">
    <property type="entry name" value="BESS"/>
    <property type="match status" value="1"/>
</dbReference>
<dbReference type="PANTHER" id="PTHR12243">
    <property type="entry name" value="MADF DOMAIN TRANSCRIPTION FACTOR"/>
    <property type="match status" value="1"/>
</dbReference>
<feature type="compositionally biased region" description="Polar residues" evidence="2">
    <location>
        <begin position="116"/>
        <end position="125"/>
    </location>
</feature>
<dbReference type="GO" id="GO:0005634">
    <property type="term" value="C:nucleus"/>
    <property type="evidence" value="ECO:0007669"/>
    <property type="project" value="UniProtKB-SubCell"/>
</dbReference>
<dbReference type="PROSITE" id="PS51029">
    <property type="entry name" value="MADF"/>
    <property type="match status" value="1"/>
</dbReference>
<evidence type="ECO:0000259" key="4">
    <source>
        <dbReference type="PROSITE" id="PS51031"/>
    </source>
</evidence>
<dbReference type="InterPro" id="IPR006578">
    <property type="entry name" value="MADF-dom"/>
</dbReference>
<evidence type="ECO:0000256" key="2">
    <source>
        <dbReference type="SAM" id="MobiDB-lite"/>
    </source>
</evidence>
<sequence length="300" mass="34642">MATKTIQFNIDEVDMELFISEVKLHPEVWNIADNNYHDRTKKRVAWIEICRVFCEGFDEKDERDKNDICTSCIKKWRNVKDNFKKSLNKTKSGQAAGSGRKYIYARQLSFLQTAGATTETQSSFGNDEIEEELTQPEEPEQPPPYNQRPTKKRKSDIETSLIDFMNTPIPTPTAPVIQELNPDRSFFESILLSISDFTEDQKLDFRCEVLNIIKRMRKPPQSIPQYHTSVPFTETSAISKQYAPLQNVQQHPSYTRLPQVRPSENITYSRQFVPPSIISPPTPSTYSDENSMDLFSNETL</sequence>
<feature type="compositionally biased region" description="Polar residues" evidence="2">
    <location>
        <begin position="286"/>
        <end position="300"/>
    </location>
</feature>